<feature type="transmembrane region" description="Helical" evidence="1">
    <location>
        <begin position="238"/>
        <end position="265"/>
    </location>
</feature>
<protein>
    <submittedName>
        <fullName evidence="3">Glycerophosphoryl diester phosphodiesterase membrane domain-containing protein</fullName>
    </submittedName>
</protein>
<proteinExistence type="predicted"/>
<feature type="transmembrane region" description="Helical" evidence="1">
    <location>
        <begin position="149"/>
        <end position="168"/>
    </location>
</feature>
<sequence length="285" mass="29981">MSSLSISKAWDDARPIIARDGRLMFIIALATVVIPQTIMFLVAPEQTQLGMQPGTEIEPAEASGGVLLLSLVAALINIVGSIAISYLALTRGASVGDGLRRGLNRLPVTILLFLLLFIVGFGIAMVLVLALFGASLAEIGDPSTIPTPSAIGVLLFLAFMLAAIWIGVRMMLITPVIAAEDVGPIDILKRTWVLTKGHFWRLFGFIILFAIASIVLMMVVGIIGGLAIALAFGEPEPMTLAALFTGLVGGLAGAVLTVVYSAIIARIYLQLAGMPADPAREDFTA</sequence>
<evidence type="ECO:0000313" key="3">
    <source>
        <dbReference type="EMBL" id="MCM8557143.1"/>
    </source>
</evidence>
<dbReference type="Pfam" id="PF25231">
    <property type="entry name" value="DUF7847"/>
    <property type="match status" value="1"/>
</dbReference>
<name>A0A9X2EFP6_9SPHN</name>
<feature type="transmembrane region" description="Helical" evidence="1">
    <location>
        <begin position="110"/>
        <end position="137"/>
    </location>
</feature>
<evidence type="ECO:0000259" key="2">
    <source>
        <dbReference type="Pfam" id="PF25231"/>
    </source>
</evidence>
<dbReference type="AlphaFoldDB" id="A0A9X2EFP6"/>
<organism evidence="3 4">
    <name type="scientific">Sphingomicrobium sediminis</name>
    <dbReference type="NCBI Taxonomy" id="2950949"/>
    <lineage>
        <taxon>Bacteria</taxon>
        <taxon>Pseudomonadati</taxon>
        <taxon>Pseudomonadota</taxon>
        <taxon>Alphaproteobacteria</taxon>
        <taxon>Sphingomonadales</taxon>
        <taxon>Sphingomonadaceae</taxon>
        <taxon>Sphingomicrobium</taxon>
    </lineage>
</organism>
<keyword evidence="1" id="KW-1133">Transmembrane helix</keyword>
<reference evidence="3" key="1">
    <citation type="submission" date="2022-06" db="EMBL/GenBank/DDBJ databases">
        <title>Sphingomicrobium sedimins sp. nov., a marine bacterium isolated from tidal flat.</title>
        <authorList>
            <person name="Kim C.-H."/>
            <person name="Yoo Y."/>
            <person name="Kim J.-J."/>
        </authorList>
    </citation>
    <scope>NUCLEOTIDE SEQUENCE</scope>
    <source>
        <strain evidence="3">GRR-S6-50</strain>
    </source>
</reference>
<dbReference type="Proteomes" id="UP001155128">
    <property type="component" value="Unassembled WGS sequence"/>
</dbReference>
<feature type="transmembrane region" description="Helical" evidence="1">
    <location>
        <begin position="21"/>
        <end position="42"/>
    </location>
</feature>
<feature type="domain" description="DUF7847" evidence="2">
    <location>
        <begin position="16"/>
        <end position="271"/>
    </location>
</feature>
<dbReference type="RefSeq" id="WP_252112946.1">
    <property type="nucleotide sequence ID" value="NZ_JAMSHT010000001.1"/>
</dbReference>
<evidence type="ECO:0000256" key="1">
    <source>
        <dbReference type="SAM" id="Phobius"/>
    </source>
</evidence>
<dbReference type="InterPro" id="IPR057169">
    <property type="entry name" value="DUF7847"/>
</dbReference>
<dbReference type="EMBL" id="JAMSHT010000001">
    <property type="protein sequence ID" value="MCM8557143.1"/>
    <property type="molecule type" value="Genomic_DNA"/>
</dbReference>
<feature type="transmembrane region" description="Helical" evidence="1">
    <location>
        <begin position="62"/>
        <end position="89"/>
    </location>
</feature>
<evidence type="ECO:0000313" key="4">
    <source>
        <dbReference type="Proteomes" id="UP001155128"/>
    </source>
</evidence>
<keyword evidence="4" id="KW-1185">Reference proteome</keyword>
<gene>
    <name evidence="3" type="ORF">NDO55_04840</name>
</gene>
<feature type="transmembrane region" description="Helical" evidence="1">
    <location>
        <begin position="199"/>
        <end position="232"/>
    </location>
</feature>
<keyword evidence="1" id="KW-0472">Membrane</keyword>
<keyword evidence="1" id="KW-0812">Transmembrane</keyword>
<comment type="caution">
    <text evidence="3">The sequence shown here is derived from an EMBL/GenBank/DDBJ whole genome shotgun (WGS) entry which is preliminary data.</text>
</comment>
<accession>A0A9X2EFP6</accession>